<dbReference type="NCBIfam" id="NF005851">
    <property type="entry name" value="PRK07772.1"/>
    <property type="match status" value="1"/>
</dbReference>
<dbReference type="InterPro" id="IPR011344">
    <property type="entry name" value="ssDNA-bd"/>
</dbReference>
<feature type="compositionally biased region" description="Polar residues" evidence="4">
    <location>
        <begin position="132"/>
        <end position="141"/>
    </location>
</feature>
<dbReference type="EMBL" id="AP028457">
    <property type="protein sequence ID" value="BEK83082.1"/>
    <property type="molecule type" value="Genomic_DNA"/>
</dbReference>
<evidence type="ECO:0000313" key="5">
    <source>
        <dbReference type="EMBL" id="BEK83082.1"/>
    </source>
</evidence>
<comment type="subunit">
    <text evidence="2">Homotetramer.</text>
</comment>
<name>A0ABN6ZQJ3_BIFAD</name>
<proteinExistence type="inferred from homology"/>
<keyword evidence="1 2" id="KW-0238">DNA-binding</keyword>
<gene>
    <name evidence="5" type="primary">ssb</name>
    <name evidence="5" type="ORF">B19861_10240</name>
</gene>
<dbReference type="Gene3D" id="2.40.50.140">
    <property type="entry name" value="Nucleic acid-binding proteins"/>
    <property type="match status" value="1"/>
</dbReference>
<sequence>MAGETVITIIGNLTDEPELRTTRNGEAVCNVNIASNTRQYNSQSGQWEDGDTLYMRGTIWRDMAQHCAQSLHKGMRVIAQGRLQQRSYQAKDGTNRTVVEMQVDEIGPSLRNATAQVQKIQRGGYQGAPQAGFNNPPSNGFQQPQQAGQQPAQSQQLGGDPWASNNNQPSDFGSFGGNTDEF</sequence>
<dbReference type="Proteomes" id="UP001357973">
    <property type="component" value="Chromosome"/>
</dbReference>
<dbReference type="InterPro" id="IPR012340">
    <property type="entry name" value="NA-bd_OB-fold"/>
</dbReference>
<dbReference type="CDD" id="cd04496">
    <property type="entry name" value="SSB_OBF"/>
    <property type="match status" value="1"/>
</dbReference>
<feature type="region of interest" description="Disordered" evidence="4">
    <location>
        <begin position="118"/>
        <end position="182"/>
    </location>
</feature>
<protein>
    <recommendedName>
        <fullName evidence="2 3">Single-stranded DNA-binding protein</fullName>
        <shortName evidence="2">SSB</shortName>
    </recommendedName>
</protein>
<dbReference type="RefSeq" id="WP_138297038.1">
    <property type="nucleotide sequence ID" value="NZ_AP028457.1"/>
</dbReference>
<comment type="caution">
    <text evidence="2">Lacks conserved residue(s) required for the propagation of feature annotation.</text>
</comment>
<dbReference type="Pfam" id="PF00436">
    <property type="entry name" value="SSB"/>
    <property type="match status" value="1"/>
</dbReference>
<dbReference type="PROSITE" id="PS50935">
    <property type="entry name" value="SSB"/>
    <property type="match status" value="1"/>
</dbReference>
<evidence type="ECO:0000256" key="2">
    <source>
        <dbReference type="HAMAP-Rule" id="MF_00984"/>
    </source>
</evidence>
<dbReference type="PIRSF" id="PIRSF002070">
    <property type="entry name" value="SSB"/>
    <property type="match status" value="1"/>
</dbReference>
<dbReference type="GO" id="GO:0003677">
    <property type="term" value="F:DNA binding"/>
    <property type="evidence" value="ECO:0007669"/>
    <property type="project" value="UniProtKB-KW"/>
</dbReference>
<dbReference type="HAMAP" id="MF_00984">
    <property type="entry name" value="SSB"/>
    <property type="match status" value="1"/>
</dbReference>
<organism evidence="5 6">
    <name type="scientific">Bifidobacterium adolescentis</name>
    <dbReference type="NCBI Taxonomy" id="1680"/>
    <lineage>
        <taxon>Bacteria</taxon>
        <taxon>Bacillati</taxon>
        <taxon>Actinomycetota</taxon>
        <taxon>Actinomycetes</taxon>
        <taxon>Bifidobacteriales</taxon>
        <taxon>Bifidobacteriaceae</taxon>
        <taxon>Bifidobacterium</taxon>
    </lineage>
</organism>
<evidence type="ECO:0000256" key="3">
    <source>
        <dbReference type="PIRNR" id="PIRNR002070"/>
    </source>
</evidence>
<keyword evidence="6" id="KW-1185">Reference proteome</keyword>
<feature type="compositionally biased region" description="Low complexity" evidence="4">
    <location>
        <begin position="142"/>
        <end position="156"/>
    </location>
</feature>
<evidence type="ECO:0000256" key="4">
    <source>
        <dbReference type="SAM" id="MobiDB-lite"/>
    </source>
</evidence>
<reference evidence="5 6" key="1">
    <citation type="submission" date="2023-06" db="EMBL/GenBank/DDBJ databases">
        <title>Complete Genome Sequences of Bifidobacterium faecale strain JCM19861T was isolated from human faeces by Jung-Hye Choi et al. (2014).</title>
        <authorList>
            <person name="Okuhama S."/>
            <person name="Takahashi H."/>
            <person name="Imaizumi K."/>
            <person name="Nakayama S."/>
            <person name="Ogata Y."/>
            <person name="Suda W."/>
        </authorList>
    </citation>
    <scope>NUCLEOTIDE SEQUENCE [LARGE SCALE GENOMIC DNA]</scope>
    <source>
        <strain evidence="5 6">JCM 19861</strain>
    </source>
</reference>
<evidence type="ECO:0000313" key="6">
    <source>
        <dbReference type="Proteomes" id="UP001357973"/>
    </source>
</evidence>
<evidence type="ECO:0000256" key="1">
    <source>
        <dbReference type="ARBA" id="ARBA00023125"/>
    </source>
</evidence>
<dbReference type="PANTHER" id="PTHR10302:SF27">
    <property type="entry name" value="SINGLE-STRANDED DNA-BINDING PROTEIN"/>
    <property type="match status" value="1"/>
</dbReference>
<dbReference type="InterPro" id="IPR000424">
    <property type="entry name" value="Primosome_PriB/ssb"/>
</dbReference>
<dbReference type="SUPFAM" id="SSF50249">
    <property type="entry name" value="Nucleic acid-binding proteins"/>
    <property type="match status" value="1"/>
</dbReference>
<accession>A0ABN6ZQJ3</accession>
<dbReference type="PANTHER" id="PTHR10302">
    <property type="entry name" value="SINGLE-STRANDED DNA-BINDING PROTEIN"/>
    <property type="match status" value="1"/>
</dbReference>
<dbReference type="NCBIfam" id="TIGR00621">
    <property type="entry name" value="ssb"/>
    <property type="match status" value="1"/>
</dbReference>